<evidence type="ECO:0000256" key="1">
    <source>
        <dbReference type="SAM" id="Coils"/>
    </source>
</evidence>
<dbReference type="GO" id="GO:0004713">
    <property type="term" value="F:protein tyrosine kinase activity"/>
    <property type="evidence" value="ECO:0007669"/>
    <property type="project" value="TreeGrafter"/>
</dbReference>
<dbReference type="PANTHER" id="PTHR32309">
    <property type="entry name" value="TYROSINE-PROTEIN KINASE"/>
    <property type="match status" value="1"/>
</dbReference>
<protein>
    <submittedName>
        <fullName evidence="3">Lipopolysaccharide biosynthesis protein</fullName>
    </submittedName>
</protein>
<keyword evidence="2" id="KW-0812">Transmembrane</keyword>
<evidence type="ECO:0000313" key="4">
    <source>
        <dbReference type="Proteomes" id="UP000030060"/>
    </source>
</evidence>
<name>A0A0A1Z4N8_PSEFL</name>
<reference evidence="3 4" key="1">
    <citation type="journal article" date="2013" name="Genome Announc.">
        <title>Draft Genome Sequence of Pseudomonas fluorescens LMG 5329, a White Line-Inducing Principle-Producing Bioindicator for the Mushroom Pathogen Pseudomonas tolaasii.</title>
        <authorList>
            <person name="Ghequire M.G."/>
            <person name="Rokni-Zadeh H."/>
            <person name="Zarrineh P."/>
            <person name="De Mot R."/>
        </authorList>
    </citation>
    <scope>NUCLEOTIDE SEQUENCE [LARGE SCALE GENOMIC DNA]</scope>
    <source>
        <strain evidence="3 4">LMG 5329</strain>
    </source>
</reference>
<feature type="coiled-coil region" evidence="1">
    <location>
        <begin position="372"/>
        <end position="423"/>
    </location>
</feature>
<keyword evidence="1" id="KW-0175">Coiled coil</keyword>
<feature type="transmembrane region" description="Helical" evidence="2">
    <location>
        <begin position="21"/>
        <end position="39"/>
    </location>
</feature>
<comment type="caution">
    <text evidence="3">The sequence shown here is derived from an EMBL/GenBank/DDBJ whole genome shotgun (WGS) entry which is preliminary data.</text>
</comment>
<proteinExistence type="predicted"/>
<dbReference type="EMBL" id="ASGY01000070">
    <property type="protein sequence ID" value="KGE68194.1"/>
    <property type="molecule type" value="Genomic_DNA"/>
</dbReference>
<dbReference type="InterPro" id="IPR050445">
    <property type="entry name" value="Bact_polysacc_biosynth/exp"/>
</dbReference>
<dbReference type="Proteomes" id="UP000030060">
    <property type="component" value="Unassembled WGS sequence"/>
</dbReference>
<feature type="transmembrane region" description="Helical" evidence="2">
    <location>
        <begin position="459"/>
        <end position="483"/>
    </location>
</feature>
<dbReference type="AlphaFoldDB" id="A0A0A1Z4N8"/>
<dbReference type="GO" id="GO:0005886">
    <property type="term" value="C:plasma membrane"/>
    <property type="evidence" value="ECO:0007669"/>
    <property type="project" value="TreeGrafter"/>
</dbReference>
<evidence type="ECO:0000256" key="2">
    <source>
        <dbReference type="SAM" id="Phobius"/>
    </source>
</evidence>
<accession>A0A0A1Z4N8</accession>
<evidence type="ECO:0000313" key="3">
    <source>
        <dbReference type="EMBL" id="KGE68194.1"/>
    </source>
</evidence>
<gene>
    <name evidence="3" type="ORF">K814_0109590</name>
</gene>
<sequence length="663" mass="74108">MIEIRSFRDLLRLFFIFRHEFKLAAIAALVIILLGAFLLPAKYESTARLLVKPGRDSTLPIEISNRQALVMPSTQRDPIVDEERLLTGRPIVRAVAEHYLEVIENAPPPEGFWKRTKYYVKSGVGAVFDGVRVVMETVGIVEKTTPVERLAAGLEKNFEVSHAAGSTVMDITFKWSDPEIAQAVVKDWVETYINERTEALGRKSLYAFYEGQVANSATEIKSYKEQILTHLNEIGAASITDRLEDLSERINVLRGETFNTTRLIASSDSAIASTRTQLKGQPKEVTTVRQIALNPQQQDLRRLLNQKLLEKADMMRTYTDNAPPVKALDASIRAMQVQVNSEASTVQASENRAPNTLEIHLQRVLLDETSNNLALRTQLVQQQKQLVNLEAQRKEALEIEPELARLSRELNTTERNYALYVDNLEKSRIDRELDNSQISNIAVIEEATLNPGRIFPKTLVMLVLAIPFAIVVGLLVIYLCYLLDQRIHDGGLVERKFGLPLWTTLPELDTSTAQSTNAFNASIYRLYSLLQPDRIAEQGLTLGLTSARHGEGVTFVVEQLRQLLHENVVNVRVGGLEAAAPGEVVLLDASALLDNREAFVNLRRADLIGLVVEARKSTVPVVEHALSILNTAFGKVDGIIINRRKFEVPGKVLHTIGKYRGAF</sequence>
<dbReference type="PANTHER" id="PTHR32309:SF13">
    <property type="entry name" value="FERRIC ENTEROBACTIN TRANSPORT PROTEIN FEPE"/>
    <property type="match status" value="1"/>
</dbReference>
<dbReference type="OrthoDB" id="6032174at2"/>
<keyword evidence="2" id="KW-1133">Transmembrane helix</keyword>
<keyword evidence="2" id="KW-0472">Membrane</keyword>
<organism evidence="3 4">
    <name type="scientific">Pseudomonas fluorescens LMG 5329</name>
    <dbReference type="NCBI Taxonomy" id="1324332"/>
    <lineage>
        <taxon>Bacteria</taxon>
        <taxon>Pseudomonadati</taxon>
        <taxon>Pseudomonadota</taxon>
        <taxon>Gammaproteobacteria</taxon>
        <taxon>Pseudomonadales</taxon>
        <taxon>Pseudomonadaceae</taxon>
        <taxon>Pseudomonas</taxon>
    </lineage>
</organism>
<dbReference type="RefSeq" id="WP_038845018.1">
    <property type="nucleotide sequence ID" value="NZ_ASGY01000070.1"/>
</dbReference>